<dbReference type="PANTHER" id="PTHR28474">
    <property type="entry name" value="TRANSMEMBRANE PROTEIN 72"/>
    <property type="match status" value="1"/>
</dbReference>
<accession>A0ABD3WSX6</accession>
<evidence type="ECO:0000256" key="1">
    <source>
        <dbReference type="SAM" id="Phobius"/>
    </source>
</evidence>
<gene>
    <name evidence="2" type="ORF">ACJMK2_034678</name>
</gene>
<keyword evidence="3" id="KW-1185">Reference proteome</keyword>
<feature type="transmembrane region" description="Helical" evidence="1">
    <location>
        <begin position="15"/>
        <end position="35"/>
    </location>
</feature>
<dbReference type="InterPro" id="IPR032055">
    <property type="entry name" value="TMEM72"/>
</dbReference>
<organism evidence="2 3">
    <name type="scientific">Sinanodonta woodiana</name>
    <name type="common">Chinese pond mussel</name>
    <name type="synonym">Anodonta woodiana</name>
    <dbReference type="NCBI Taxonomy" id="1069815"/>
    <lineage>
        <taxon>Eukaryota</taxon>
        <taxon>Metazoa</taxon>
        <taxon>Spiralia</taxon>
        <taxon>Lophotrochozoa</taxon>
        <taxon>Mollusca</taxon>
        <taxon>Bivalvia</taxon>
        <taxon>Autobranchia</taxon>
        <taxon>Heteroconchia</taxon>
        <taxon>Palaeoheterodonta</taxon>
        <taxon>Unionida</taxon>
        <taxon>Unionoidea</taxon>
        <taxon>Unionidae</taxon>
        <taxon>Unioninae</taxon>
        <taxon>Sinanodonta</taxon>
    </lineage>
</organism>
<dbReference type="Pfam" id="PF16054">
    <property type="entry name" value="TMEM72"/>
    <property type="match status" value="1"/>
</dbReference>
<feature type="transmembrane region" description="Helical" evidence="1">
    <location>
        <begin position="47"/>
        <end position="67"/>
    </location>
</feature>
<dbReference type="PANTHER" id="PTHR28474:SF1">
    <property type="entry name" value="TRANSMEMBRANE PROTEIN 72"/>
    <property type="match status" value="1"/>
</dbReference>
<evidence type="ECO:0000313" key="2">
    <source>
        <dbReference type="EMBL" id="KAL3876897.1"/>
    </source>
</evidence>
<keyword evidence="1" id="KW-1133">Transmembrane helix</keyword>
<keyword evidence="1" id="KW-0812">Transmembrane</keyword>
<feature type="transmembrane region" description="Helical" evidence="1">
    <location>
        <begin position="112"/>
        <end position="131"/>
    </location>
</feature>
<comment type="caution">
    <text evidence="2">The sequence shown here is derived from an EMBL/GenBank/DDBJ whole genome shotgun (WGS) entry which is preliminary data.</text>
</comment>
<dbReference type="Proteomes" id="UP001634394">
    <property type="component" value="Unassembled WGS sequence"/>
</dbReference>
<name>A0ABD3WSX6_SINWO</name>
<reference evidence="2 3" key="1">
    <citation type="submission" date="2024-11" db="EMBL/GenBank/DDBJ databases">
        <title>Chromosome-level genome assembly of the freshwater bivalve Anodonta woodiana.</title>
        <authorList>
            <person name="Chen X."/>
        </authorList>
    </citation>
    <scope>NUCLEOTIDE SEQUENCE [LARGE SCALE GENOMIC DNA]</scope>
    <source>
        <strain evidence="2">MN2024</strain>
        <tissue evidence="2">Gills</tissue>
    </source>
</reference>
<evidence type="ECO:0008006" key="4">
    <source>
        <dbReference type="Google" id="ProtNLM"/>
    </source>
</evidence>
<protein>
    <recommendedName>
        <fullName evidence="4">Transmembrane protein 72</fullName>
    </recommendedName>
</protein>
<dbReference type="AlphaFoldDB" id="A0ABD3WSX6"/>
<keyword evidence="1" id="KW-0472">Membrane</keyword>
<dbReference type="EMBL" id="JBJQND010000005">
    <property type="protein sequence ID" value="KAL3876897.1"/>
    <property type="molecule type" value="Genomic_DNA"/>
</dbReference>
<sequence length="191" mass="21850">MGVCTEICSGSFGEFFVWICRFWGIVTAIVSWGVGVETLFYGHYVGYYLICVACATTFLEFVFLINYCVQLCFSPDTCCVSLWKIILKLDDWKKGFFYVALSVLCFLHPVEVWLAIIPGIMFVLNGFFYILKTFKTLADREKVKLAQRPSYDKFDDLQDDLEIGDTVLNPHGTISIMNDETLAEQQDILEC</sequence>
<evidence type="ECO:0000313" key="3">
    <source>
        <dbReference type="Proteomes" id="UP001634394"/>
    </source>
</evidence>
<proteinExistence type="predicted"/>